<evidence type="ECO:0000313" key="2">
    <source>
        <dbReference type="Proteomes" id="UP000218102"/>
    </source>
</evidence>
<dbReference type="EMBL" id="NTME01000021">
    <property type="protein sequence ID" value="PBJ93915.1"/>
    <property type="molecule type" value="Genomic_DNA"/>
</dbReference>
<accession>A0A2A3M169</accession>
<organism evidence="1 2">
    <name type="scientific">Pseudomonas plecoglossicida</name>
    <dbReference type="NCBI Taxonomy" id="70775"/>
    <lineage>
        <taxon>Bacteria</taxon>
        <taxon>Pseudomonadati</taxon>
        <taxon>Pseudomonadota</taxon>
        <taxon>Gammaproteobacteria</taxon>
        <taxon>Pseudomonadales</taxon>
        <taxon>Pseudomonadaceae</taxon>
        <taxon>Pseudomonas</taxon>
    </lineage>
</organism>
<evidence type="ECO:0000313" key="1">
    <source>
        <dbReference type="EMBL" id="PBJ93915.1"/>
    </source>
</evidence>
<gene>
    <name evidence="1" type="ORF">CMV24_18985</name>
</gene>
<dbReference type="AlphaFoldDB" id="A0A2A3M169"/>
<name>A0A2A3M169_PSEDL</name>
<sequence length="102" mass="11624">MQLSKLRPRLYPNGRLALELLYEDGEHWGVLTTNLVEAELAVDEVCIHAWQLPDQVLDLHLASGKFEDTGRVEPAGFEDAPVWRVICPELLAHAQRMRAHTR</sequence>
<proteinExistence type="predicted"/>
<dbReference type="Proteomes" id="UP000218102">
    <property type="component" value="Unassembled WGS sequence"/>
</dbReference>
<reference evidence="1 2" key="1">
    <citation type="submission" date="2017-09" db="EMBL/GenBank/DDBJ databases">
        <authorList>
            <person name="Ehlers B."/>
            <person name="Leendertz F.H."/>
        </authorList>
    </citation>
    <scope>NUCLEOTIDE SEQUENCE [LARGE SCALE GENOMIC DNA]</scope>
    <source>
        <strain evidence="1 2">DJ-1</strain>
    </source>
</reference>
<comment type="caution">
    <text evidence="1">The sequence shown here is derived from an EMBL/GenBank/DDBJ whole genome shotgun (WGS) entry which is preliminary data.</text>
</comment>
<dbReference type="RefSeq" id="WP_023383599.1">
    <property type="nucleotide sequence ID" value="NZ_NTME01000021.1"/>
</dbReference>
<protein>
    <submittedName>
        <fullName evidence="1">Uncharacterized protein</fullName>
    </submittedName>
</protein>